<organism evidence="8 9">
    <name type="scientific">Chitinophaga costaii</name>
    <dbReference type="NCBI Taxonomy" id="1335309"/>
    <lineage>
        <taxon>Bacteria</taxon>
        <taxon>Pseudomonadati</taxon>
        <taxon>Bacteroidota</taxon>
        <taxon>Chitinophagia</taxon>
        <taxon>Chitinophagales</taxon>
        <taxon>Chitinophagaceae</taxon>
        <taxon>Chitinophaga</taxon>
    </lineage>
</organism>
<gene>
    <name evidence="8" type="ORF">GA0116948_10195</name>
</gene>
<evidence type="ECO:0000256" key="4">
    <source>
        <dbReference type="ARBA" id="ARBA00023125"/>
    </source>
</evidence>
<evidence type="ECO:0000256" key="5">
    <source>
        <dbReference type="ARBA" id="ARBA00023163"/>
    </source>
</evidence>
<dbReference type="CDD" id="cd06171">
    <property type="entry name" value="Sigma70_r4"/>
    <property type="match status" value="1"/>
</dbReference>
<dbReference type="GO" id="GO:0003677">
    <property type="term" value="F:DNA binding"/>
    <property type="evidence" value="ECO:0007669"/>
    <property type="project" value="UniProtKB-KW"/>
</dbReference>
<dbReference type="Pfam" id="PF04542">
    <property type="entry name" value="Sigma70_r2"/>
    <property type="match status" value="1"/>
</dbReference>
<dbReference type="InterPro" id="IPR039425">
    <property type="entry name" value="RNA_pol_sigma-70-like"/>
</dbReference>
<dbReference type="GO" id="GO:0006352">
    <property type="term" value="P:DNA-templated transcription initiation"/>
    <property type="evidence" value="ECO:0007669"/>
    <property type="project" value="InterPro"/>
</dbReference>
<dbReference type="Proteomes" id="UP000242818">
    <property type="component" value="Unassembled WGS sequence"/>
</dbReference>
<dbReference type="NCBIfam" id="TIGR02937">
    <property type="entry name" value="sigma70-ECF"/>
    <property type="match status" value="1"/>
</dbReference>
<comment type="similarity">
    <text evidence="1">Belongs to the sigma-70 factor family. ECF subfamily.</text>
</comment>
<dbReference type="Gene3D" id="1.10.1740.10">
    <property type="match status" value="1"/>
</dbReference>
<evidence type="ECO:0000256" key="1">
    <source>
        <dbReference type="ARBA" id="ARBA00010641"/>
    </source>
</evidence>
<dbReference type="InterPro" id="IPR013325">
    <property type="entry name" value="RNA_pol_sigma_r2"/>
</dbReference>
<sequence>MLSETSHGNLDALTDNAIMIKIKEGNLDGMRLLFVRYNRPLYGFLFRMTNDRETSEDIVQEVFYRMLKSRHTFMGTGEFRTWMYHLSRNVLKDVIRKHKKAGHHFEMTAFEERIDSGAAADEKLLKQQEAAMVQEALGRLSPEFREVLILSRYQDLRYSEIAAILDITQGAVKVRVHRAIEQLKQIFLKTAY</sequence>
<feature type="domain" description="RNA polymerase sigma factor 70 region 4 type 2" evidence="7">
    <location>
        <begin position="132"/>
        <end position="183"/>
    </location>
</feature>
<evidence type="ECO:0000313" key="8">
    <source>
        <dbReference type="EMBL" id="SCB73264.1"/>
    </source>
</evidence>
<dbReference type="InterPro" id="IPR007627">
    <property type="entry name" value="RNA_pol_sigma70_r2"/>
</dbReference>
<dbReference type="InterPro" id="IPR036388">
    <property type="entry name" value="WH-like_DNA-bd_sf"/>
</dbReference>
<feature type="domain" description="RNA polymerase sigma-70 region 2" evidence="6">
    <location>
        <begin position="33"/>
        <end position="100"/>
    </location>
</feature>
<dbReference type="Pfam" id="PF08281">
    <property type="entry name" value="Sigma70_r4_2"/>
    <property type="match status" value="1"/>
</dbReference>
<dbReference type="STRING" id="1335309.GA0116948_10195"/>
<keyword evidence="9" id="KW-1185">Reference proteome</keyword>
<keyword evidence="3" id="KW-0731">Sigma factor</keyword>
<evidence type="ECO:0000256" key="3">
    <source>
        <dbReference type="ARBA" id="ARBA00023082"/>
    </source>
</evidence>
<dbReference type="Gene3D" id="1.10.10.10">
    <property type="entry name" value="Winged helix-like DNA-binding domain superfamily/Winged helix DNA-binding domain"/>
    <property type="match status" value="1"/>
</dbReference>
<dbReference type="EMBL" id="FMAR01000001">
    <property type="protein sequence ID" value="SCB73264.1"/>
    <property type="molecule type" value="Genomic_DNA"/>
</dbReference>
<name>A0A1C3YT43_9BACT</name>
<evidence type="ECO:0000259" key="6">
    <source>
        <dbReference type="Pfam" id="PF04542"/>
    </source>
</evidence>
<accession>A0A1C3YT43</accession>
<dbReference type="SUPFAM" id="SSF88946">
    <property type="entry name" value="Sigma2 domain of RNA polymerase sigma factors"/>
    <property type="match status" value="1"/>
</dbReference>
<dbReference type="SUPFAM" id="SSF88659">
    <property type="entry name" value="Sigma3 and sigma4 domains of RNA polymerase sigma factors"/>
    <property type="match status" value="1"/>
</dbReference>
<evidence type="ECO:0000259" key="7">
    <source>
        <dbReference type="Pfam" id="PF08281"/>
    </source>
</evidence>
<evidence type="ECO:0000313" key="9">
    <source>
        <dbReference type="Proteomes" id="UP000242818"/>
    </source>
</evidence>
<dbReference type="PANTHER" id="PTHR43133:SF52">
    <property type="entry name" value="ECF RNA POLYMERASE SIGMA FACTOR SIGL"/>
    <property type="match status" value="1"/>
</dbReference>
<dbReference type="GO" id="GO:0016987">
    <property type="term" value="F:sigma factor activity"/>
    <property type="evidence" value="ECO:0007669"/>
    <property type="project" value="UniProtKB-KW"/>
</dbReference>
<protein>
    <submittedName>
        <fullName evidence="8">RNA polymerase sigma-70 factor, ECF subfamily</fullName>
    </submittedName>
</protein>
<dbReference type="AlphaFoldDB" id="A0A1C3YT43"/>
<dbReference type="InterPro" id="IPR014284">
    <property type="entry name" value="RNA_pol_sigma-70_dom"/>
</dbReference>
<dbReference type="PANTHER" id="PTHR43133">
    <property type="entry name" value="RNA POLYMERASE ECF-TYPE SIGMA FACTO"/>
    <property type="match status" value="1"/>
</dbReference>
<keyword evidence="2" id="KW-0805">Transcription regulation</keyword>
<dbReference type="InterPro" id="IPR013324">
    <property type="entry name" value="RNA_pol_sigma_r3/r4-like"/>
</dbReference>
<keyword evidence="4" id="KW-0238">DNA-binding</keyword>
<reference evidence="8 9" key="1">
    <citation type="submission" date="2016-08" db="EMBL/GenBank/DDBJ databases">
        <authorList>
            <person name="Seilhamer J.J."/>
        </authorList>
    </citation>
    <scope>NUCLEOTIDE SEQUENCE [LARGE SCALE GENOMIC DNA]</scope>
    <source>
        <strain evidence="8 9">A37T2</strain>
    </source>
</reference>
<proteinExistence type="inferred from homology"/>
<keyword evidence="5" id="KW-0804">Transcription</keyword>
<evidence type="ECO:0000256" key="2">
    <source>
        <dbReference type="ARBA" id="ARBA00023015"/>
    </source>
</evidence>
<dbReference type="InterPro" id="IPR013249">
    <property type="entry name" value="RNA_pol_sigma70_r4_t2"/>
</dbReference>